<sequence length="419" mass="44240">MSADETSAVPELAAALAEDPVQVDPLFGNGRTEDVDAALTAVVEDLPFPAYVVLAPGPAGLSTTDAGRDLAGRLHELIGGDAVFVVQTDPKSHGMAVVSFGDVPDETAVYGVDLEFFPNGGSEEGLHPAGIAARTLEVLGTLDEGGEVTREQLDAVREQAVFRRTDEWDPTYDPPTAETIALGTTFALVAVTGGAYLALRNLLRWHATGPGARPRAATDRAVRAGLGTPAEVRAAVEGELESLARLLARSAGGPAGLERRALVDGSYDVARALLERTGTAEAALDDLVGALVLVRTAARAAGAEDRSEDRPGRRRGRRGRSAAGAGDPTPYRPCFFDPRHGEGLARRTVPVGDRELTVPACRACSHTTGRGLAPMTVRSGLLGRERPWYELDTVWARTGYGAFVDDLWRHVARETGGVR</sequence>
<dbReference type="Proteomes" id="UP001168620">
    <property type="component" value="Unassembled WGS sequence"/>
</dbReference>
<evidence type="ECO:0000256" key="1">
    <source>
        <dbReference type="SAM" id="MobiDB-lite"/>
    </source>
</evidence>
<protein>
    <submittedName>
        <fullName evidence="2">Uncharacterized protein</fullName>
    </submittedName>
</protein>
<proteinExistence type="predicted"/>
<accession>A0ABT8FG25</accession>
<organism evidence="2 3">
    <name type="scientific">Nocardioides oceani</name>
    <dbReference type="NCBI Taxonomy" id="3058369"/>
    <lineage>
        <taxon>Bacteria</taxon>
        <taxon>Bacillati</taxon>
        <taxon>Actinomycetota</taxon>
        <taxon>Actinomycetes</taxon>
        <taxon>Propionibacteriales</taxon>
        <taxon>Nocardioidaceae</taxon>
        <taxon>Nocardioides</taxon>
    </lineage>
</organism>
<dbReference type="EMBL" id="JAUHJQ010000004">
    <property type="protein sequence ID" value="MDN4173623.1"/>
    <property type="molecule type" value="Genomic_DNA"/>
</dbReference>
<dbReference type="RefSeq" id="WP_300952742.1">
    <property type="nucleotide sequence ID" value="NZ_JAUHJQ010000004.1"/>
</dbReference>
<reference evidence="2" key="1">
    <citation type="submission" date="2023-06" db="EMBL/GenBank/DDBJ databases">
        <title>Draft genome sequence of Nocardioides sp. SOB77.</title>
        <authorList>
            <person name="Zhang G."/>
        </authorList>
    </citation>
    <scope>NUCLEOTIDE SEQUENCE</scope>
    <source>
        <strain evidence="2">SOB77</strain>
    </source>
</reference>
<feature type="region of interest" description="Disordered" evidence="1">
    <location>
        <begin position="300"/>
        <end position="334"/>
    </location>
</feature>
<gene>
    <name evidence="2" type="ORF">QWY28_11750</name>
</gene>
<keyword evidence="3" id="KW-1185">Reference proteome</keyword>
<feature type="compositionally biased region" description="Basic and acidic residues" evidence="1">
    <location>
        <begin position="302"/>
        <end position="311"/>
    </location>
</feature>
<comment type="caution">
    <text evidence="2">The sequence shown here is derived from an EMBL/GenBank/DDBJ whole genome shotgun (WGS) entry which is preliminary data.</text>
</comment>
<evidence type="ECO:0000313" key="2">
    <source>
        <dbReference type="EMBL" id="MDN4173623.1"/>
    </source>
</evidence>
<evidence type="ECO:0000313" key="3">
    <source>
        <dbReference type="Proteomes" id="UP001168620"/>
    </source>
</evidence>
<name>A0ABT8FG25_9ACTN</name>